<dbReference type="Proteomes" id="UP000703893">
    <property type="component" value="Unassembled WGS sequence"/>
</dbReference>
<sequence>MIHVTRLNRTEYVINADFIETVEATPDTVITLTTERKYVVREPVDEIIKRVVAYKRACMAPALLPTSDSDPGSASASASASAKGDT</sequence>
<keyword evidence="2" id="KW-0966">Cell projection</keyword>
<reference evidence="2 3" key="1">
    <citation type="submission" date="2019-03" db="EMBL/GenBank/DDBJ databases">
        <title>Lake Tanganyika Metagenome-Assembled Genomes (MAGs).</title>
        <authorList>
            <person name="Tran P."/>
        </authorList>
    </citation>
    <scope>NUCLEOTIDE SEQUENCE [LARGE SCALE GENOMIC DNA]</scope>
    <source>
        <strain evidence="2">K_DeepCast_65m_m2_236</strain>
    </source>
</reference>
<dbReference type="InterPro" id="IPR009384">
    <property type="entry name" value="SwrD-like"/>
</dbReference>
<dbReference type="PANTHER" id="PTHR39185">
    <property type="entry name" value="SWARMING MOTILITY PROTEIN SWRD"/>
    <property type="match status" value="1"/>
</dbReference>
<dbReference type="EMBL" id="VGJX01000418">
    <property type="protein sequence ID" value="MBM3275034.1"/>
    <property type="molecule type" value="Genomic_DNA"/>
</dbReference>
<organism evidence="2 3">
    <name type="scientific">Candidatus Tanganyikabacteria bacterium</name>
    <dbReference type="NCBI Taxonomy" id="2961651"/>
    <lineage>
        <taxon>Bacteria</taxon>
        <taxon>Bacillati</taxon>
        <taxon>Candidatus Sericytochromatia</taxon>
        <taxon>Candidatus Tanganyikabacteria</taxon>
    </lineage>
</organism>
<name>A0A937X319_9BACT</name>
<gene>
    <name evidence="2" type="ORF">FJZ00_07765</name>
</gene>
<feature type="compositionally biased region" description="Low complexity" evidence="1">
    <location>
        <begin position="73"/>
        <end position="86"/>
    </location>
</feature>
<evidence type="ECO:0000256" key="1">
    <source>
        <dbReference type="SAM" id="MobiDB-lite"/>
    </source>
</evidence>
<accession>A0A937X319</accession>
<dbReference type="AlphaFoldDB" id="A0A937X319"/>
<evidence type="ECO:0000313" key="3">
    <source>
        <dbReference type="Proteomes" id="UP000703893"/>
    </source>
</evidence>
<dbReference type="Pfam" id="PF06289">
    <property type="entry name" value="FlbD"/>
    <property type="match status" value="1"/>
</dbReference>
<keyword evidence="2" id="KW-0282">Flagellum</keyword>
<comment type="caution">
    <text evidence="2">The sequence shown here is derived from an EMBL/GenBank/DDBJ whole genome shotgun (WGS) entry which is preliminary data.</text>
</comment>
<proteinExistence type="predicted"/>
<evidence type="ECO:0000313" key="2">
    <source>
        <dbReference type="EMBL" id="MBM3275034.1"/>
    </source>
</evidence>
<keyword evidence="2" id="KW-0969">Cilium</keyword>
<protein>
    <submittedName>
        <fullName evidence="2">Flagellar FlbD family protein</fullName>
    </submittedName>
</protein>
<feature type="region of interest" description="Disordered" evidence="1">
    <location>
        <begin position="63"/>
        <end position="86"/>
    </location>
</feature>
<dbReference type="PANTHER" id="PTHR39185:SF1">
    <property type="entry name" value="SWARMING MOTILITY PROTEIN SWRD"/>
    <property type="match status" value="1"/>
</dbReference>